<dbReference type="InterPro" id="IPR025711">
    <property type="entry name" value="PepSY"/>
</dbReference>
<keyword evidence="5" id="KW-1185">Reference proteome</keyword>
<evidence type="ECO:0000313" key="5">
    <source>
        <dbReference type="Proteomes" id="UP000509303"/>
    </source>
</evidence>
<organism evidence="4 5">
    <name type="scientific">Streptomyces buecherae</name>
    <dbReference type="NCBI Taxonomy" id="2763006"/>
    <lineage>
        <taxon>Bacteria</taxon>
        <taxon>Bacillati</taxon>
        <taxon>Actinomycetota</taxon>
        <taxon>Actinomycetes</taxon>
        <taxon>Kitasatosporales</taxon>
        <taxon>Streptomycetaceae</taxon>
        <taxon>Streptomyces</taxon>
    </lineage>
</organism>
<feature type="region of interest" description="Disordered" evidence="1">
    <location>
        <begin position="24"/>
        <end position="100"/>
    </location>
</feature>
<feature type="domain" description="PepSY" evidence="3">
    <location>
        <begin position="96"/>
        <end position="153"/>
    </location>
</feature>
<evidence type="ECO:0000313" key="4">
    <source>
        <dbReference type="EMBL" id="QKW52475.1"/>
    </source>
</evidence>
<protein>
    <submittedName>
        <fullName evidence="4">PepSY domain-containing protein</fullName>
    </submittedName>
</protein>
<evidence type="ECO:0000256" key="1">
    <source>
        <dbReference type="SAM" id="MobiDB-lite"/>
    </source>
</evidence>
<reference evidence="4 5" key="1">
    <citation type="submission" date="2020-06" db="EMBL/GenBank/DDBJ databases">
        <title>Genome mining for natural products.</title>
        <authorList>
            <person name="Zhang B."/>
            <person name="Shi J."/>
            <person name="Ge H."/>
        </authorList>
    </citation>
    <scope>NUCLEOTIDE SEQUENCE [LARGE SCALE GENOMIC DNA]</scope>
    <source>
        <strain evidence="4 5">NA00687</strain>
    </source>
</reference>
<proteinExistence type="predicted"/>
<evidence type="ECO:0000256" key="2">
    <source>
        <dbReference type="SAM" id="SignalP"/>
    </source>
</evidence>
<feature type="compositionally biased region" description="Basic and acidic residues" evidence="1">
    <location>
        <begin position="151"/>
        <end position="171"/>
    </location>
</feature>
<feature type="region of interest" description="Disordered" evidence="1">
    <location>
        <begin position="151"/>
        <end position="276"/>
    </location>
</feature>
<gene>
    <name evidence="4" type="ORF">HUT08_26345</name>
</gene>
<feature type="compositionally biased region" description="Acidic residues" evidence="1">
    <location>
        <begin position="43"/>
        <end position="67"/>
    </location>
</feature>
<feature type="chain" id="PRO_5028986287" evidence="2">
    <location>
        <begin position="24"/>
        <end position="276"/>
    </location>
</feature>
<sequence length="276" mass="28139">MKRNLAIAAAAAAVLIGGGTASAVALTHDGDDAPASPTRAQDDTDDADDTPDDRDARDDSDDRDAGDDGVASDADDSDGADDREDAAEGRALRGAKVTAQEAVDAALKARPGTVVAAELDADDGARALWDVDILGSDGHWYELTLDGDTGKVTHQERDDKDHSAASREALRGAKVSAADAARGALRTAPGTVTSVELGDGPRPSWEVDVLAKGDGDDERELDVDLTSGKATWQADDDADNAGAPDDAADADDRDDSDGPDGSDGPDDSDASDASDA</sequence>
<dbReference type="Pfam" id="PF03413">
    <property type="entry name" value="PepSY"/>
    <property type="match status" value="2"/>
</dbReference>
<feature type="compositionally biased region" description="Low complexity" evidence="1">
    <location>
        <begin position="177"/>
        <end position="188"/>
    </location>
</feature>
<feature type="signal peptide" evidence="2">
    <location>
        <begin position="1"/>
        <end position="23"/>
    </location>
</feature>
<name>A0A7H8NDF8_9ACTN</name>
<feature type="compositionally biased region" description="Acidic residues" evidence="1">
    <location>
        <begin position="73"/>
        <end position="85"/>
    </location>
</feature>
<dbReference type="EMBL" id="CP054929">
    <property type="protein sequence ID" value="QKW52475.1"/>
    <property type="molecule type" value="Genomic_DNA"/>
</dbReference>
<dbReference type="Gene3D" id="3.10.450.40">
    <property type="match status" value="2"/>
</dbReference>
<evidence type="ECO:0000259" key="3">
    <source>
        <dbReference type="Pfam" id="PF03413"/>
    </source>
</evidence>
<dbReference type="Proteomes" id="UP000509303">
    <property type="component" value="Chromosome"/>
</dbReference>
<keyword evidence="2" id="KW-0732">Signal</keyword>
<dbReference type="AlphaFoldDB" id="A0A7H8NDF8"/>
<feature type="domain" description="PepSY" evidence="3">
    <location>
        <begin position="174"/>
        <end position="229"/>
    </location>
</feature>
<dbReference type="RefSeq" id="WP_176164188.1">
    <property type="nucleotide sequence ID" value="NZ_CP054929.1"/>
</dbReference>
<accession>A0A7H8NDF8</accession>
<feature type="compositionally biased region" description="Acidic residues" evidence="1">
    <location>
        <begin position="246"/>
        <end position="276"/>
    </location>
</feature>